<reference evidence="3" key="1">
    <citation type="journal article" date="2021" name="Nat. Commun.">
        <title>Genetic determinants of endophytism in the Arabidopsis root mycobiome.</title>
        <authorList>
            <person name="Mesny F."/>
            <person name="Miyauchi S."/>
            <person name="Thiergart T."/>
            <person name="Pickel B."/>
            <person name="Atanasova L."/>
            <person name="Karlsson M."/>
            <person name="Huettel B."/>
            <person name="Barry K.W."/>
            <person name="Haridas S."/>
            <person name="Chen C."/>
            <person name="Bauer D."/>
            <person name="Andreopoulos W."/>
            <person name="Pangilinan J."/>
            <person name="LaButti K."/>
            <person name="Riley R."/>
            <person name="Lipzen A."/>
            <person name="Clum A."/>
            <person name="Drula E."/>
            <person name="Henrissat B."/>
            <person name="Kohler A."/>
            <person name="Grigoriev I.V."/>
            <person name="Martin F.M."/>
            <person name="Hacquard S."/>
        </authorList>
    </citation>
    <scope>NUCLEOTIDE SEQUENCE</scope>
    <source>
        <strain evidence="3">MPI-SDFR-AT-0073</strain>
    </source>
</reference>
<name>A0A9P8UWQ9_9PEZI</name>
<dbReference type="Proteomes" id="UP000758603">
    <property type="component" value="Unassembled WGS sequence"/>
</dbReference>
<accession>A0A9P8UWQ9</accession>
<keyword evidence="2" id="KW-1133">Transmembrane helix</keyword>
<dbReference type="GeneID" id="70128011"/>
<comment type="caution">
    <text evidence="3">The sequence shown here is derived from an EMBL/GenBank/DDBJ whole genome shotgun (WGS) entry which is preliminary data.</text>
</comment>
<feature type="compositionally biased region" description="Basic residues" evidence="1">
    <location>
        <begin position="30"/>
        <end position="41"/>
    </location>
</feature>
<protein>
    <submittedName>
        <fullName evidence="3">Uncharacterized protein</fullName>
    </submittedName>
</protein>
<feature type="region of interest" description="Disordered" evidence="1">
    <location>
        <begin position="1"/>
        <end position="49"/>
    </location>
</feature>
<dbReference type="EMBL" id="JAGPXC010000001">
    <property type="protein sequence ID" value="KAH6659580.1"/>
    <property type="molecule type" value="Genomic_DNA"/>
</dbReference>
<proteinExistence type="predicted"/>
<dbReference type="AlphaFoldDB" id="A0A9P8UWQ9"/>
<evidence type="ECO:0000256" key="2">
    <source>
        <dbReference type="SAM" id="Phobius"/>
    </source>
</evidence>
<feature type="transmembrane region" description="Helical" evidence="2">
    <location>
        <begin position="186"/>
        <end position="203"/>
    </location>
</feature>
<gene>
    <name evidence="3" type="ORF">BKA67DRAFT_529723</name>
</gene>
<keyword evidence="2" id="KW-0472">Membrane</keyword>
<evidence type="ECO:0000256" key="1">
    <source>
        <dbReference type="SAM" id="MobiDB-lite"/>
    </source>
</evidence>
<sequence length="207" mass="22919">MASLLRDGRYAPPIPSPLNPTGGLPISTHQYKRNNHSRVGARKPSGLVSPTQRLMRQKAAEAWRSLSSNNTVHSATSATVIRGLKPEMVDISRRQSFVVADRSSWREEEEKLGVDGRAEQPIFFDAFDGGNMGLGIVTMDIEKQPLLRHYDSAPRSKAAAAAAAQNVLPLYEHRPRGPTSLTRRRLILVVGIVCVIMLVSTFWPNKR</sequence>
<dbReference type="OrthoDB" id="5239396at2759"/>
<evidence type="ECO:0000313" key="3">
    <source>
        <dbReference type="EMBL" id="KAH6659580.1"/>
    </source>
</evidence>
<evidence type="ECO:0000313" key="4">
    <source>
        <dbReference type="Proteomes" id="UP000758603"/>
    </source>
</evidence>
<keyword evidence="2" id="KW-0812">Transmembrane</keyword>
<organism evidence="3 4">
    <name type="scientific">Truncatella angustata</name>
    <dbReference type="NCBI Taxonomy" id="152316"/>
    <lineage>
        <taxon>Eukaryota</taxon>
        <taxon>Fungi</taxon>
        <taxon>Dikarya</taxon>
        <taxon>Ascomycota</taxon>
        <taxon>Pezizomycotina</taxon>
        <taxon>Sordariomycetes</taxon>
        <taxon>Xylariomycetidae</taxon>
        <taxon>Amphisphaeriales</taxon>
        <taxon>Sporocadaceae</taxon>
        <taxon>Truncatella</taxon>
    </lineage>
</organism>
<dbReference type="RefSeq" id="XP_045963711.1">
    <property type="nucleotide sequence ID" value="XM_046099119.1"/>
</dbReference>
<keyword evidence="4" id="KW-1185">Reference proteome</keyword>